<evidence type="ECO:0000259" key="2">
    <source>
        <dbReference type="Pfam" id="PF00535"/>
    </source>
</evidence>
<evidence type="ECO:0000256" key="1">
    <source>
        <dbReference type="ARBA" id="ARBA00038494"/>
    </source>
</evidence>
<dbReference type="AlphaFoldDB" id="A0A137RFY1"/>
<dbReference type="GO" id="GO:0016740">
    <property type="term" value="F:transferase activity"/>
    <property type="evidence" value="ECO:0007669"/>
    <property type="project" value="UniProtKB-KW"/>
</dbReference>
<dbReference type="Gene3D" id="3.90.550.10">
    <property type="entry name" value="Spore Coat Polysaccharide Biosynthesis Protein SpsA, Chain A"/>
    <property type="match status" value="1"/>
</dbReference>
<organism evidence="3 4">
    <name type="scientific">Aequorivita aquimaris</name>
    <dbReference type="NCBI Taxonomy" id="1548749"/>
    <lineage>
        <taxon>Bacteria</taxon>
        <taxon>Pseudomonadati</taxon>
        <taxon>Bacteroidota</taxon>
        <taxon>Flavobacteriia</taxon>
        <taxon>Flavobacteriales</taxon>
        <taxon>Flavobacteriaceae</taxon>
        <taxon>Aequorivita</taxon>
    </lineage>
</organism>
<dbReference type="InterPro" id="IPR029044">
    <property type="entry name" value="Nucleotide-diphossugar_trans"/>
</dbReference>
<dbReference type="Proteomes" id="UP000070138">
    <property type="component" value="Unassembled WGS sequence"/>
</dbReference>
<proteinExistence type="inferred from homology"/>
<sequence length="253" mass="29881">MENPVKITALAITLNEAHNIEGYLKSLWFADEIVIVDSFSSDDTVALASKHEKVTVYQRTFDNFSAQKNFAISKAKNDWVTFFDLDEEVTPELANEIVEKFKNPKAVAYFVKRDFYFMGKRIKYSGLQNDYIIRFFNKNHCRYNANLVHETLEADGKTENLKSSLPHHTYKSFDDYTAKMHQYSALQARMLYKKGKKPNYYHFLFRPFYRFWNQFIFGLGILDGKEGFILAYVSAFSVFKRYVNLWLLYRKID</sequence>
<comment type="similarity">
    <text evidence="1">Belongs to the glycosyltransferase 2 family. WaaE/KdtX subfamily.</text>
</comment>
<evidence type="ECO:0000313" key="3">
    <source>
        <dbReference type="EMBL" id="KXN98398.1"/>
    </source>
</evidence>
<dbReference type="EMBL" id="JRWG01000007">
    <property type="protein sequence ID" value="KXN98398.1"/>
    <property type="molecule type" value="Genomic_DNA"/>
</dbReference>
<accession>A0A137RFY1</accession>
<dbReference type="SUPFAM" id="SSF53448">
    <property type="entry name" value="Nucleotide-diphospho-sugar transferases"/>
    <property type="match status" value="1"/>
</dbReference>
<keyword evidence="3" id="KW-0808">Transferase</keyword>
<reference evidence="4" key="1">
    <citation type="submission" date="2014-10" db="EMBL/GenBank/DDBJ databases">
        <title>Genome sequencing of Vitellibacter sp. D-24.</title>
        <authorList>
            <person name="Thevarajoo S."/>
            <person name="Selvaratnam C."/>
            <person name="Goh K.M."/>
            <person name="Chong C.S."/>
        </authorList>
    </citation>
    <scope>NUCLEOTIDE SEQUENCE [LARGE SCALE GENOMIC DNA]</scope>
    <source>
        <strain evidence="4">D-24</strain>
    </source>
</reference>
<reference evidence="3 4" key="2">
    <citation type="journal article" date="2016" name="Int. J. Syst. Evol. Microbiol.">
        <title>Vitellibacter aquimaris sp. nov., a marine bacterium isolated from seawater.</title>
        <authorList>
            <person name="Thevarajoo S."/>
            <person name="Selvaratnam C."/>
            <person name="Goh K.M."/>
            <person name="Hong K.W."/>
            <person name="Chan X.Y."/>
            <person name="Chan K.G."/>
            <person name="Chong C.S."/>
        </authorList>
    </citation>
    <scope>NUCLEOTIDE SEQUENCE [LARGE SCALE GENOMIC DNA]</scope>
    <source>
        <strain evidence="3 4">D-24</strain>
    </source>
</reference>
<feature type="domain" description="Glycosyltransferase 2-like" evidence="2">
    <location>
        <begin position="12"/>
        <end position="138"/>
    </location>
</feature>
<dbReference type="OrthoDB" id="9815923at2"/>
<dbReference type="CDD" id="cd02511">
    <property type="entry name" value="Beta4Glucosyltransferase"/>
    <property type="match status" value="1"/>
</dbReference>
<dbReference type="STRING" id="1548749.LS48_11660"/>
<dbReference type="InterPro" id="IPR001173">
    <property type="entry name" value="Glyco_trans_2-like"/>
</dbReference>
<protein>
    <submittedName>
        <fullName evidence="3">Glycosyl transferase family 2</fullName>
    </submittedName>
</protein>
<dbReference type="PANTHER" id="PTHR43630">
    <property type="entry name" value="POLY-BETA-1,6-N-ACETYL-D-GLUCOSAMINE SYNTHASE"/>
    <property type="match status" value="1"/>
</dbReference>
<gene>
    <name evidence="3" type="ORF">LS48_11660</name>
</gene>
<dbReference type="RefSeq" id="WP_062622691.1">
    <property type="nucleotide sequence ID" value="NZ_JRWG01000007.1"/>
</dbReference>
<comment type="caution">
    <text evidence="3">The sequence shown here is derived from an EMBL/GenBank/DDBJ whole genome shotgun (WGS) entry which is preliminary data.</text>
</comment>
<name>A0A137RFY1_9FLAO</name>
<dbReference type="Pfam" id="PF00535">
    <property type="entry name" value="Glycos_transf_2"/>
    <property type="match status" value="1"/>
</dbReference>
<keyword evidence="4" id="KW-1185">Reference proteome</keyword>
<evidence type="ECO:0000313" key="4">
    <source>
        <dbReference type="Proteomes" id="UP000070138"/>
    </source>
</evidence>
<dbReference type="PANTHER" id="PTHR43630:SF2">
    <property type="entry name" value="GLYCOSYLTRANSFERASE"/>
    <property type="match status" value="1"/>
</dbReference>